<gene>
    <name evidence="1" type="ORF">GCM10009727_91510</name>
</gene>
<sequence>MTDEGRGAVVVLTGPCGAGKSTVARLLAARLTPSVRLHGDDFFAFIAQGAIPPYLPEAQRQNETVVGVQATAAAGYAAGGYHVVFDGVVGPWFLGPFRRAAAGAGVPLHYVVLRPDRDVVLARAAARGPGALTDPGPVGRMFEEFADLGDHERHVLDSGALTAEDTARAVSDGLARGAYWLP</sequence>
<keyword evidence="1" id="KW-0067">ATP-binding</keyword>
<evidence type="ECO:0000313" key="2">
    <source>
        <dbReference type="Proteomes" id="UP001501020"/>
    </source>
</evidence>
<evidence type="ECO:0000313" key="1">
    <source>
        <dbReference type="EMBL" id="GAA2169049.1"/>
    </source>
</evidence>
<dbReference type="RefSeq" id="WP_344283662.1">
    <property type="nucleotide sequence ID" value="NZ_BAAAMR010000167.1"/>
</dbReference>
<dbReference type="Pfam" id="PF13671">
    <property type="entry name" value="AAA_33"/>
    <property type="match status" value="1"/>
</dbReference>
<dbReference type="GO" id="GO:0005524">
    <property type="term" value="F:ATP binding"/>
    <property type="evidence" value="ECO:0007669"/>
    <property type="project" value="UniProtKB-KW"/>
</dbReference>
<dbReference type="Gene3D" id="3.40.50.300">
    <property type="entry name" value="P-loop containing nucleotide triphosphate hydrolases"/>
    <property type="match status" value="1"/>
</dbReference>
<dbReference type="Proteomes" id="UP001501020">
    <property type="component" value="Unassembled WGS sequence"/>
</dbReference>
<dbReference type="EMBL" id="BAAAMR010000167">
    <property type="protein sequence ID" value="GAA2169049.1"/>
    <property type="molecule type" value="Genomic_DNA"/>
</dbReference>
<keyword evidence="2" id="KW-1185">Reference proteome</keyword>
<reference evidence="2" key="1">
    <citation type="journal article" date="2019" name="Int. J. Syst. Evol. Microbiol.">
        <title>The Global Catalogue of Microorganisms (GCM) 10K type strain sequencing project: providing services to taxonomists for standard genome sequencing and annotation.</title>
        <authorList>
            <consortium name="The Broad Institute Genomics Platform"/>
            <consortium name="The Broad Institute Genome Sequencing Center for Infectious Disease"/>
            <person name="Wu L."/>
            <person name="Ma J."/>
        </authorList>
    </citation>
    <scope>NUCLEOTIDE SEQUENCE [LARGE SCALE GENOMIC DNA]</scope>
    <source>
        <strain evidence="2">JCM 13850</strain>
    </source>
</reference>
<comment type="caution">
    <text evidence="1">The sequence shown here is derived from an EMBL/GenBank/DDBJ whole genome shotgun (WGS) entry which is preliminary data.</text>
</comment>
<accession>A0ABP5M9Q6</accession>
<dbReference type="SUPFAM" id="SSF52540">
    <property type="entry name" value="P-loop containing nucleoside triphosphate hydrolases"/>
    <property type="match status" value="1"/>
</dbReference>
<proteinExistence type="predicted"/>
<dbReference type="InterPro" id="IPR027417">
    <property type="entry name" value="P-loop_NTPase"/>
</dbReference>
<name>A0ABP5M9Q6_9ACTN</name>
<protein>
    <submittedName>
        <fullName evidence="1">ATP-binding protein</fullName>
    </submittedName>
</protein>
<organism evidence="1 2">
    <name type="scientific">Actinomadura napierensis</name>
    <dbReference type="NCBI Taxonomy" id="267854"/>
    <lineage>
        <taxon>Bacteria</taxon>
        <taxon>Bacillati</taxon>
        <taxon>Actinomycetota</taxon>
        <taxon>Actinomycetes</taxon>
        <taxon>Streptosporangiales</taxon>
        <taxon>Thermomonosporaceae</taxon>
        <taxon>Actinomadura</taxon>
    </lineage>
</organism>
<keyword evidence="1" id="KW-0547">Nucleotide-binding</keyword>